<keyword evidence="2" id="KW-1185">Reference proteome</keyword>
<gene>
    <name evidence="1" type="ORF">HAX54_050036</name>
</gene>
<name>A0ABS8SWC2_DATST</name>
<reference evidence="1 2" key="1">
    <citation type="journal article" date="2021" name="BMC Genomics">
        <title>Datura genome reveals duplications of psychoactive alkaloid biosynthetic genes and high mutation rate following tissue culture.</title>
        <authorList>
            <person name="Rajewski A."/>
            <person name="Carter-House D."/>
            <person name="Stajich J."/>
            <person name="Litt A."/>
        </authorList>
    </citation>
    <scope>NUCLEOTIDE SEQUENCE [LARGE SCALE GENOMIC DNA]</scope>
    <source>
        <strain evidence="1">AR-01</strain>
    </source>
</reference>
<evidence type="ECO:0000313" key="1">
    <source>
        <dbReference type="EMBL" id="MCD7463146.1"/>
    </source>
</evidence>
<accession>A0ABS8SWC2</accession>
<evidence type="ECO:0000313" key="2">
    <source>
        <dbReference type="Proteomes" id="UP000823775"/>
    </source>
</evidence>
<comment type="caution">
    <text evidence="1">The sequence shown here is derived from an EMBL/GenBank/DDBJ whole genome shotgun (WGS) entry which is preliminary data.</text>
</comment>
<sequence length="132" mass="14814">MASMSILDLHEGKNKENLCTWATLAVDIDFLQLLMVLSLFGILLLEAYLRCSSPGYVDPSLTSNPLEASGGSHEGLEHIQLSCDRFCALMVVELCVPVLTQLDHVCDFYFEEFPWAELGYWDLFLMFAIGES</sequence>
<dbReference type="Proteomes" id="UP000823775">
    <property type="component" value="Unassembled WGS sequence"/>
</dbReference>
<dbReference type="EMBL" id="JACEIK010000868">
    <property type="protein sequence ID" value="MCD7463146.1"/>
    <property type="molecule type" value="Genomic_DNA"/>
</dbReference>
<organism evidence="1 2">
    <name type="scientific">Datura stramonium</name>
    <name type="common">Jimsonweed</name>
    <name type="synonym">Common thornapple</name>
    <dbReference type="NCBI Taxonomy" id="4076"/>
    <lineage>
        <taxon>Eukaryota</taxon>
        <taxon>Viridiplantae</taxon>
        <taxon>Streptophyta</taxon>
        <taxon>Embryophyta</taxon>
        <taxon>Tracheophyta</taxon>
        <taxon>Spermatophyta</taxon>
        <taxon>Magnoliopsida</taxon>
        <taxon>eudicotyledons</taxon>
        <taxon>Gunneridae</taxon>
        <taxon>Pentapetalae</taxon>
        <taxon>asterids</taxon>
        <taxon>lamiids</taxon>
        <taxon>Solanales</taxon>
        <taxon>Solanaceae</taxon>
        <taxon>Solanoideae</taxon>
        <taxon>Datureae</taxon>
        <taxon>Datura</taxon>
    </lineage>
</organism>
<proteinExistence type="predicted"/>
<protein>
    <submittedName>
        <fullName evidence="1">Uncharacterized protein</fullName>
    </submittedName>
</protein>